<evidence type="ECO:0000256" key="5">
    <source>
        <dbReference type="ARBA" id="ARBA00004578"/>
    </source>
</evidence>
<keyword evidence="23 32" id="KW-1039">Host endosome</keyword>
<evidence type="ECO:0000256" key="32">
    <source>
        <dbReference type="HAMAP-Rule" id="MF_04083"/>
    </source>
</evidence>
<keyword evidence="16 32" id="KW-0732">Signal</keyword>
<keyword evidence="26 32" id="KW-0564">Palmitate</keyword>
<evidence type="ECO:0000259" key="36">
    <source>
        <dbReference type="Pfam" id="PF00517"/>
    </source>
</evidence>
<keyword evidence="27 32" id="KW-1015">Disulfide bond</keyword>
<evidence type="ECO:0000256" key="15">
    <source>
        <dbReference type="ARBA" id="ARBA00022703"/>
    </source>
</evidence>
<dbReference type="InterPro" id="IPR037527">
    <property type="entry name" value="Gp160"/>
</dbReference>
<dbReference type="GO" id="GO:0039654">
    <property type="term" value="P:fusion of virus membrane with host endosome membrane"/>
    <property type="evidence" value="ECO:0007669"/>
    <property type="project" value="UniProtKB-UniRule"/>
</dbReference>
<evidence type="ECO:0000259" key="35">
    <source>
        <dbReference type="Pfam" id="PF00516"/>
    </source>
</evidence>
<comment type="subunit">
    <text evidence="32">The mature envelope protein (Env) consists of a homotrimer of non-covalently associated gp120-gp41 heterodimers. The resulting complex protrudes from the virus surface as a spike. There seems to be as few as 10 spikes on the average virion. Surface protein gp120 interacts with host CD4, CCR5 and CXCR4. Gp120 also interacts with the C-type lectins CD209/DC-SIGN and CLEC4M/DC-SIGNR (collectively referred to as DC-SIGN(R)). Gp120 and gp41 interact with GalCer. Gp120 interacts with host ITGA4/ITGB7 complex; on CD4+ T-cells, this interaction results in rapid activation of integrin ITGAL/LFA-1, which facilitates efficient cell-to-cell spreading of HIV-1. Gp120 interacts with cell-associated heparan sulfate; this interaction increases virus infectivity on permissive cells and may be involved in infection of CD4- cells.</text>
</comment>
<evidence type="ECO:0000256" key="10">
    <source>
        <dbReference type="ARBA" id="ARBA00022570"/>
    </source>
</evidence>
<evidence type="ECO:0000256" key="21">
    <source>
        <dbReference type="ARBA" id="ARBA00022890"/>
    </source>
</evidence>
<evidence type="ECO:0000256" key="27">
    <source>
        <dbReference type="ARBA" id="ARBA00023157"/>
    </source>
</evidence>
<feature type="disulfide bond" evidence="32">
    <location>
        <begin position="573"/>
        <end position="579"/>
    </location>
</feature>
<evidence type="ECO:0000256" key="31">
    <source>
        <dbReference type="ARBA" id="ARBA00023296"/>
    </source>
</evidence>
<dbReference type="Gene3D" id="2.170.40.20">
    <property type="entry name" value="Human immunodeficiency virus 1, Gp160, envelope glycoprotein"/>
    <property type="match status" value="2"/>
</dbReference>
<reference evidence="37" key="2">
    <citation type="submission" date="2012-11" db="EMBL/GenBank/DDBJ databases">
        <authorList>
            <person name="Buckheit Sturdevant C."/>
            <person name="Dow A."/>
            <person name="Jabara C.B."/>
            <person name="Joseph S.B."/>
            <person name="Schnell G."/>
            <person name="Takamune N."/>
            <person name="Mallewa M."/>
            <person name="Heyderman R.S."/>
            <person name="Van Rie A."/>
            <person name="Swanstrom R."/>
        </authorList>
    </citation>
    <scope>NUCLEOTIDE SEQUENCE</scope>
    <source>
        <strain evidence="37">4048_CSF_Visit1_amplicon3a</strain>
    </source>
</reference>
<dbReference type="GO" id="GO:0005198">
    <property type="term" value="F:structural molecule activity"/>
    <property type="evidence" value="ECO:0007669"/>
    <property type="project" value="UniProtKB-UniRule"/>
</dbReference>
<comment type="domain">
    <text evidence="32">The membrane proximal external region (MPER) present in gp41 is a tryptophan-rich region recognized by the antibodies 2F5, Z13, and 4E10. MPER seems to play a role in fusion.</text>
</comment>
<feature type="chain" id="PRO_5023528600" description="Envelope glycoprotein gp160" evidence="32">
    <location>
        <begin position="27"/>
        <end position="838"/>
    </location>
</feature>
<evidence type="ECO:0000313" key="37">
    <source>
        <dbReference type="EMBL" id="AGC80153.1"/>
    </source>
</evidence>
<dbReference type="Pfam" id="PF00516">
    <property type="entry name" value="GP120"/>
    <property type="match status" value="2"/>
</dbReference>
<dbReference type="GO" id="GO:0019031">
    <property type="term" value="C:viral envelope"/>
    <property type="evidence" value="ECO:0007669"/>
    <property type="project" value="UniProtKB-KW"/>
</dbReference>
<evidence type="ECO:0000256" key="6">
    <source>
        <dbReference type="ARBA" id="ARBA00004650"/>
    </source>
</evidence>
<keyword evidence="8 32" id="KW-1170">Fusion of virus membrane with host endosomal membrane</keyword>
<dbReference type="GO" id="GO:0016020">
    <property type="term" value="C:membrane"/>
    <property type="evidence" value="ECO:0007669"/>
    <property type="project" value="UniProtKB-UniRule"/>
</dbReference>
<feature type="region of interest" description="CD4-binding loop" evidence="32">
    <location>
        <begin position="342"/>
        <end position="352"/>
    </location>
</feature>
<protein>
    <recommendedName>
        <fullName evidence="32">Envelope glycoprotein gp160</fullName>
    </recommendedName>
    <alternativeName>
        <fullName evidence="32">Env polyprotein</fullName>
    </alternativeName>
    <component>
        <recommendedName>
            <fullName evidence="32">Surface protein gp120</fullName>
            <shortName evidence="32">SU</shortName>
        </recommendedName>
        <alternativeName>
            <fullName evidence="32">Glycoprotein 120</fullName>
            <shortName evidence="32">gp120</shortName>
        </alternativeName>
    </component>
    <component>
        <recommendedName>
            <fullName evidence="32">Transmembrane protein gp41</fullName>
            <shortName evidence="32">TM</shortName>
        </recommendedName>
        <alternativeName>
            <fullName evidence="32">Glycoprotein 41</fullName>
            <shortName evidence="32">gp41</shortName>
        </alternativeName>
    </component>
</protein>
<dbReference type="GO" id="GO:1903911">
    <property type="term" value="P:positive regulation of receptor clustering"/>
    <property type="evidence" value="ECO:0007669"/>
    <property type="project" value="UniProtKB-UniRule"/>
</dbReference>
<feature type="topological domain" description="Cytoplasmic" evidence="32">
    <location>
        <begin position="681"/>
        <end position="838"/>
    </location>
</feature>
<keyword evidence="12 32" id="KW-1162">Viral penetration into host cytoplasm</keyword>
<comment type="domain">
    <text evidence="32 33">The 17 amino acids long immunosuppressive region is present in many retroviral envelope proteins. Synthetic peptides derived from this relatively conserved sequence inhibit immune function in vitro and in vivo.</text>
</comment>
<evidence type="ECO:0000256" key="20">
    <source>
        <dbReference type="ARBA" id="ARBA00022879"/>
    </source>
</evidence>
<feature type="domain" description="Human immunodeficiency virus 1 envelope glycoprotein Gp120" evidence="35">
    <location>
        <begin position="28"/>
        <end position="133"/>
    </location>
</feature>
<dbReference type="CDD" id="cd09909">
    <property type="entry name" value="HIV-1-like_HR1-HR2"/>
    <property type="match status" value="1"/>
</dbReference>
<comment type="similarity">
    <text evidence="32">Belongs to the HIV-1 env protein family.</text>
</comment>
<evidence type="ECO:0000256" key="18">
    <source>
        <dbReference type="ARBA" id="ARBA00022844"/>
    </source>
</evidence>
<organismHost>
    <name type="scientific">Homo sapiens</name>
    <name type="common">Human</name>
    <dbReference type="NCBI Taxonomy" id="9606"/>
</organismHost>
<keyword evidence="24 32" id="KW-0175">Coiled coil</keyword>
<comment type="miscellaneous">
    <text evidence="32">Inhibitors targeting HIV-1 viral envelope proteins are used as antiretroviral drugs. Attachment of virions to the cell surface via non-specific interactions and CD4 binding can be blocked by inhibitors that include cyanovirin-N, cyclotriazadisulfonamide analogs, PRO 2000, TNX 355 and PRO 542. In addition, BMS 806 can block CD4-induced conformational changes. Env interactions with the coreceptor molecules can be targeted by CCR5 antagonists including SCH-D, maraviroc (UK 427857) and aplaviroc (GW 873140), and the CXCR4 antagonist AMD 070. Fusion of viral and cellular membranes can be inhibited by peptides such as enfuvirtide and tifuvirtide (T 1249). Resistance to inhibitors associated with mutations in Env are observed. Most of the time, single mutations confer only a modest reduction in drug susceptibility. Combination of several mutations is usually required to develop a high-level drug resistance.</text>
</comment>
<keyword evidence="29 32" id="KW-0899">Viral immunoevasion</keyword>
<dbReference type="GO" id="GO:0075512">
    <property type="term" value="P:clathrin-dependent endocytosis of virus by host cell"/>
    <property type="evidence" value="ECO:0007669"/>
    <property type="project" value="UniProtKB-UniRule"/>
</dbReference>
<comment type="PTM">
    <text evidence="32">Specific enzymatic cleavages in vivo yield mature proteins. Envelope glycoproteins are synthesized as a inactive precursor that is heavily N-glycosylated and processed likely by host cell furin in the Golgi to yield the mature SU and TM proteins. The cleavage site between SU and TM requires the minimal sequence [KR]-X-[KR]-R. About 2 of the 9 disulfide bonds of gp41 are reduced by P4HB/PDI, following binding to CD4 receptor.</text>
</comment>
<dbReference type="HAMAP" id="MF_04083">
    <property type="entry name" value="HIV_ENV"/>
    <property type="match status" value="1"/>
</dbReference>
<dbReference type="GO" id="GO:0044175">
    <property type="term" value="C:host cell endosome membrane"/>
    <property type="evidence" value="ECO:0007669"/>
    <property type="project" value="UniProtKB-SubCell"/>
</dbReference>
<reference evidence="37" key="1">
    <citation type="journal article" date="2012" name="PLoS Pathog.">
        <title>Central Nervous System Compartmentalization of HIV-1 Subtype C Variants Early and Late in Infection in Young Children.</title>
        <authorList>
            <person name="Sturdevant C.B."/>
            <person name="Dow A."/>
            <person name="Jabara C.B."/>
            <person name="Joseph S.B."/>
            <person name="Schnell G."/>
            <person name="Takamune N."/>
            <person name="Mallewa M."/>
            <person name="Heyderman R.S."/>
            <person name="Van Rie A."/>
            <person name="Swanstrom R."/>
        </authorList>
    </citation>
    <scope>NUCLEOTIDE SEQUENCE</scope>
    <source>
        <strain evidence="37">4048_CSF_Visit1_amplicon3a</strain>
    </source>
</reference>
<dbReference type="SUPFAM" id="SSF58069">
    <property type="entry name" value="Virus ectodomain"/>
    <property type="match status" value="1"/>
</dbReference>
<evidence type="ECO:0000256" key="4">
    <source>
        <dbReference type="ARBA" id="ARBA00004563"/>
    </source>
</evidence>
<organism evidence="37">
    <name type="scientific">Human immunodeficiency virus type 1</name>
    <name type="common">HIV-1</name>
    <dbReference type="NCBI Taxonomy" id="11676"/>
    <lineage>
        <taxon>Viruses</taxon>
        <taxon>Riboviria</taxon>
        <taxon>Pararnavirae</taxon>
        <taxon>Artverviricota</taxon>
        <taxon>Revtraviricetes</taxon>
        <taxon>Ortervirales</taxon>
        <taxon>Retroviridae</taxon>
        <taxon>Orthoretrovirinae</taxon>
        <taxon>Lentivirus</taxon>
        <taxon>Lentivirus humimdef1</taxon>
    </lineage>
</organism>
<dbReference type="Gene3D" id="1.10.287.210">
    <property type="match status" value="1"/>
</dbReference>
<feature type="region of interest" description="Disordered" evidence="34">
    <location>
        <begin position="694"/>
        <end position="713"/>
    </location>
</feature>
<evidence type="ECO:0000256" key="22">
    <source>
        <dbReference type="ARBA" id="ARBA00022989"/>
    </source>
</evidence>
<evidence type="ECO:0000256" key="24">
    <source>
        <dbReference type="ARBA" id="ARBA00023054"/>
    </source>
</evidence>
<dbReference type="GO" id="GO:0019064">
    <property type="term" value="P:fusion of virus membrane with host plasma membrane"/>
    <property type="evidence" value="ECO:0007669"/>
    <property type="project" value="UniProtKB-UniRule"/>
</dbReference>
<evidence type="ECO:0000256" key="3">
    <source>
        <dbReference type="ARBA" id="ARBA00004505"/>
    </source>
</evidence>
<keyword evidence="14 32" id="KW-0812">Transmembrane</keyword>
<comment type="subcellular location">
    <molecule>Transmembrane protein gp41</molecule>
    <subcellularLocation>
        <location evidence="32">Virion membrane</location>
        <topology evidence="32">Single-pass type I membrane protein</topology>
    </subcellularLocation>
    <subcellularLocation>
        <location evidence="32">Host cell membrane</location>
        <topology evidence="32">Single-pass type I membrane protein</topology>
    </subcellularLocation>
    <subcellularLocation>
        <location evidence="32">Host endosome membrane</location>
        <topology evidence="32">Single-pass type I membrane protein</topology>
    </subcellularLocation>
    <text evidence="32">It is probably concentrated at the site of budding and incorporated into the virions possibly by contacts between the cytoplasmic tail of Env and the N-terminus of Gag.</text>
</comment>
<evidence type="ECO:0000256" key="8">
    <source>
        <dbReference type="ARBA" id="ARBA00022510"/>
    </source>
</evidence>
<feature type="region of interest" description="Fusion peptide" evidence="32">
    <location>
        <begin position="487"/>
        <end position="507"/>
    </location>
</feature>
<dbReference type="FunFam" id="2.170.40.20:FF:000003">
    <property type="entry name" value="Envelope glycoprotein gp160"/>
    <property type="match status" value="1"/>
</dbReference>
<comment type="function">
    <text evidence="32">Surface protein gp120: Attaches the virus to the host lymphoid cell by binding to the primary receptor CD4. This interaction induces a structural rearrangement creating a high affinity binding site for a chemokine coreceptor like CXCR4 and/or CCR5. Acts as a ligand for CD209/DC-SIGN and CLEC4M/DC-SIGNR, which are respectively found on dendritic cells (DCs), and on endothelial cells of liver sinusoids and lymph node sinuses. These interactions allow capture of viral particles at mucosal surfaces by these cells and subsequent transmission to permissive cells. HIV subverts the migration properties of dendritic cells to gain access to CD4+ T-cells in lymph nodes. Virus transmission to permissive T-cells occurs either in trans (without DCs infection, through viral capture and transmission), or in cis (following DCs productive infection, through the usual CD4-gp120 interaction), thereby inducing a robust infection. In trans infection, bound virions remain infectious over days and it is proposed that they are not degraded, but protected in non-lysosomal acidic organelles within the DCs close to the cell membrane thus contributing to the viral infectious potential during DCs' migration from the periphery to the lymphoid tissues. On arrival at lymphoid tissues, intact virions recycle back to DCs' cell surface allowing virus transmission to CD4+ T-cells.</text>
</comment>
<dbReference type="InterPro" id="IPR036377">
    <property type="entry name" value="Gp120_core_sf"/>
</dbReference>
<evidence type="ECO:0000256" key="7">
    <source>
        <dbReference type="ARBA" id="ARBA00022506"/>
    </source>
</evidence>
<keyword evidence="9 32" id="KW-1032">Host cell membrane</keyword>
<evidence type="ECO:0000256" key="29">
    <source>
        <dbReference type="ARBA" id="ARBA00023280"/>
    </source>
</evidence>
<keyword evidence="7 32" id="KW-1168">Fusion of virus membrane with host membrane</keyword>
<sequence>MRVRGILRNWQQWWIWSILGLCNVMGSLWVTVYYGVPVWREAKTTLFCASDAKAYEREVHNVWATHACVPTDPNPQEMVLENVTENFNMWKNFMVDQMHEDIISLWDQSLKPCVKLTPLCVTLNCKNATASVSVGNDTAANEMKNCSFNITTEIRDKRRNEYALFYRLDIVPLNGNSSSSEYRLINCNTSTITQACPKVSFDPIPIHYCAPAGYAILKCNNKTFNGTGPCHNVSTVQCTHGIRPVVSTQLLLNGSLAEEEIIIRSKNLTNNVNTIIVHLNESVQIKSIRIGPGQTFYANNIIGDIRQAHCNINERNWTNTLRLVSKKLKEHFPNKTIRFKPPAGGDLEITTHSFNCRGEFFYCNTSGLFDGTYDLNGTDTWRNVSKGQSITLLCRIKQIINMWQGVGRAIYAPPIAGNITCTSNITGLLLVRDGGNVTNEETFRPGGGDMRDNWRSELYKYKVVEIKPLGVAPTTAKRRVVEREKRAVTMGALFLGFLGAAGSTMGAASITLTVQARQLLSGIVQQQSNLLRAIEAQQHMLQLTVWGIKQLQTRVLAIEKYLQDQQLLGIWGCSGKLICPTAVPWNNSWSNKTQKQIWENMTWMQWDKEVSNYTETIYRLLEESQNQQEKNEKDLLALDSWNNLWNWFGITKWLWYIKIFIMIVGGLIGLRIIFSVLSVVNRVRQGYSPLSFQTLTPSPREPDRLGRIEEEGGEQDKDRSIRLVSGFLSLFWDDLRSLCLFSYHRLRDFVLIVTRAVELLGHSSLRGLQRGWEALKYVGNLVLYWGLETKKSAISLVDNIAIAVAEGTDRIIEAIQRVGRAIINIPTRIRQGLESALL</sequence>
<evidence type="ECO:0000256" key="26">
    <source>
        <dbReference type="ARBA" id="ARBA00023139"/>
    </source>
</evidence>
<keyword evidence="21 32" id="KW-1164">Virus endocytosis by host</keyword>
<name>L7WH60_HV1</name>
<feature type="transmembrane region" description="Helical" evidence="33">
    <location>
        <begin position="653"/>
        <end position="674"/>
    </location>
</feature>
<dbReference type="SUPFAM" id="SSF56502">
    <property type="entry name" value="gp120 core"/>
    <property type="match status" value="2"/>
</dbReference>
<comment type="PTM">
    <text evidence="32">Highly glycosylated by host. The high number of glycan on the protein is reffered to as 'glycan shield' because it contributes to hide protein sequence from adaptive immune system.</text>
</comment>
<evidence type="ECO:0000256" key="1">
    <source>
        <dbReference type="ARBA" id="ARBA00004402"/>
    </source>
</evidence>
<proteinExistence type="inferred from homology"/>
<evidence type="ECO:0000256" key="28">
    <source>
        <dbReference type="ARBA" id="ARBA00023180"/>
    </source>
</evidence>
<dbReference type="GO" id="GO:0055036">
    <property type="term" value="C:virion membrane"/>
    <property type="evidence" value="ECO:0007669"/>
    <property type="project" value="UniProtKB-SubCell"/>
</dbReference>
<gene>
    <name evidence="32 37" type="primary">env</name>
</gene>
<feature type="compositionally biased region" description="Basic and acidic residues" evidence="34">
    <location>
        <begin position="700"/>
        <end position="713"/>
    </location>
</feature>
<feature type="disulfide bond" evidence="32">
    <location>
        <begin position="219"/>
        <end position="230"/>
    </location>
</feature>
<comment type="subcellular location">
    <molecule>Surface protein gp120</molecule>
    <subcellularLocation>
        <location evidence="32">Virion membrane</location>
        <topology evidence="32">Peripheral membrane protein</topology>
    </subcellularLocation>
    <subcellularLocation>
        <location evidence="32">Host cell membrane</location>
        <topology evidence="32">Peripheral membrane protein</topology>
    </subcellularLocation>
    <subcellularLocation>
        <location evidence="32">Host endosome membrane</location>
        <topology evidence="32">Single-pass type I membrane protein</topology>
    </subcellularLocation>
    <text evidence="32">The surface protein is not anchored to the viral envelope, but associates with the extravirion surface through its binding to TM. It is probably concentrated at the site of budding and incorporated into the virions possibly by contacts between the cytoplasmic tail of Env and the N-terminus of Gag.</text>
</comment>
<evidence type="ECO:0000256" key="9">
    <source>
        <dbReference type="ARBA" id="ARBA00022511"/>
    </source>
</evidence>
<feature type="domain" description="Human immunodeficiency virus 1 envelope glycoprotein Gp120" evidence="35">
    <location>
        <begin position="139"/>
        <end position="486"/>
    </location>
</feature>
<dbReference type="EMBL" id="KC186318">
    <property type="protein sequence ID" value="AGC80153.1"/>
    <property type="molecule type" value="Genomic_RNA"/>
</dbReference>
<keyword evidence="28 32" id="KW-0325">Glycoprotein</keyword>
<comment type="function">
    <text evidence="32">Transmembrane protein gp41: Acts as a class I viral fusion protein. Under the current model, the protein has at least 3 conformational states: pre-fusion native state, pre-hairpin intermediate state, and post-fusion hairpin state. During fusion of viral and target intracellular membranes, the coiled coil regions (heptad repeats) assume a trimer-of-hairpins structure, positioning the fusion peptide in close proximity to the C-terminal region of the ectodomain. The formation of this structure appears to drive apposition and subsequent fusion of viral and target cell membranes. Complete fusion occurs in host cell endosomes and is dynamin-dependent, however some lipid transfer might occur at the plasma membrane. The virus undergoes clathrin-dependent internalization long before endosomal fusion, thus minimizing the surface exposure of conserved viral epitopes during fusion and reducing the efficacy of inhibitors targeting these epitopes. Membranes fusion leads to delivery of the nucleocapsid into the cytoplasm.</text>
</comment>
<evidence type="ECO:0000256" key="12">
    <source>
        <dbReference type="ARBA" id="ARBA00022595"/>
    </source>
</evidence>
<feature type="lipid moiety-binding region" description="S-palmitoyl cysteine; by host" evidence="32">
    <location>
        <position position="739"/>
    </location>
</feature>
<comment type="PTM">
    <text evidence="32">Palmitoylation of the transmembrane protein and of Env polyprotein (prior to its proteolytic cleavage) is essential for their association with host cell membrane lipid rafts. Palmitoylation is therefore required for envelope trafficking to classical lipid rafts, but not for viral replication.</text>
</comment>
<evidence type="ECO:0000256" key="33">
    <source>
        <dbReference type="RuleBase" id="RU363095"/>
    </source>
</evidence>
<keyword evidence="10 32" id="KW-1165">Clathrin-mediated endocytosis of virus by host</keyword>
<feature type="short sequence motif" description="Di-leucine internalization motif" evidence="32">
    <location>
        <begin position="837"/>
        <end position="838"/>
    </location>
</feature>
<keyword evidence="31 32" id="KW-1160">Virus entry into host cell</keyword>
<dbReference type="FunFam" id="1.10.287.210:FF:000001">
    <property type="entry name" value="Envelope glycoprotein gp160"/>
    <property type="match status" value="1"/>
</dbReference>
<feature type="region of interest" description="MPER; binding to GalCer" evidence="32">
    <location>
        <begin position="637"/>
        <end position="658"/>
    </location>
</feature>
<evidence type="ECO:0000256" key="16">
    <source>
        <dbReference type="ARBA" id="ARBA00022729"/>
    </source>
</evidence>
<keyword evidence="11 32" id="KW-0945">Host-virus interaction</keyword>
<dbReference type="GO" id="GO:0019082">
    <property type="term" value="P:viral protein processing"/>
    <property type="evidence" value="ECO:0007669"/>
    <property type="project" value="UniProtKB-UniRule"/>
</dbReference>
<keyword evidence="30 32" id="KW-0449">Lipoprotein</keyword>
<evidence type="ECO:0000256" key="17">
    <source>
        <dbReference type="ARBA" id="ARBA00022804"/>
    </source>
</evidence>
<feature type="disulfide bond" evidence="32">
    <location>
        <begin position="209"/>
        <end position="238"/>
    </location>
</feature>
<evidence type="ECO:0000256" key="11">
    <source>
        <dbReference type="ARBA" id="ARBA00022581"/>
    </source>
</evidence>
<feature type="short sequence motif" description="YXXL motif; contains endocytosis signal" evidence="32">
    <location>
        <begin position="687"/>
        <end position="690"/>
    </location>
</feature>
<dbReference type="InterPro" id="IPR000328">
    <property type="entry name" value="GP41-like"/>
</dbReference>
<feature type="transmembrane region" description="Helical" evidence="33">
    <location>
        <begin position="13"/>
        <end position="36"/>
    </location>
</feature>
<evidence type="ECO:0000256" key="2">
    <source>
        <dbReference type="ARBA" id="ARBA00004433"/>
    </source>
</evidence>
<keyword evidence="20 32" id="KW-0261">Viral envelope protein</keyword>
<feature type="chain" id="PRO_5023528599" description="Transmembrane protein gp41" evidence="32">
    <location>
        <begin position="487"/>
        <end position="838"/>
    </location>
</feature>
<comment type="domain">
    <text evidence="32">Some of the most genetically diverse regions of the viral genome are present in Env. They are called variable regions 1 through 5 (V1 through V5). Coreceptor usage of gp120 is determined mainly by the primary structure of the third variable region (V3) in the outer domain of gp120. The sequence of V3 determines which coreceptor, CCR5 and/or CXCR4 (corresponding to R5/macrophage, X4/T cell and R5X4/T cell and macrophage tropism), is used to trigger the fusion potential of the Env complex, and hence which cells the virus can infect. Binding to CCR5 involves a region adjacent in addition to V3.</text>
</comment>
<keyword evidence="19 32" id="KW-1043">Host membrane</keyword>
<feature type="disulfide bond" evidence="32">
    <location>
        <begin position="48"/>
        <end position="68"/>
    </location>
</feature>
<dbReference type="GO" id="GO:0020002">
    <property type="term" value="C:host cell plasma membrane"/>
    <property type="evidence" value="ECO:0007669"/>
    <property type="project" value="UniProtKB-SubCell"/>
</dbReference>
<dbReference type="GO" id="GO:0052031">
    <property type="term" value="P:symbiont-mediated perturbation of host defense response"/>
    <property type="evidence" value="ECO:0007669"/>
    <property type="project" value="UniProtKB-UniRule"/>
</dbReference>
<evidence type="ECO:0000256" key="34">
    <source>
        <dbReference type="SAM" id="MobiDB-lite"/>
    </source>
</evidence>
<comment type="caution">
    <text evidence="32 33">Lacks conserved residue(s) required for the propagation of feature annotation.</text>
</comment>
<comment type="function">
    <text evidence="32">Envelope glycoprotein gp160: Oligomerizes in the host endoplasmic reticulum into predominantly trimers. In a second time, gp160 transits in the host Golgi, where glycosylation is completed. The precursor is then proteolytically cleaved in the trans-Golgi and thereby activated by cellular furin or furin-like proteases to produce gp120 and gp41.</text>
</comment>
<feature type="coiled-coil region" evidence="32">
    <location>
        <begin position="608"/>
        <end position="642"/>
    </location>
</feature>
<evidence type="ECO:0000256" key="25">
    <source>
        <dbReference type="ARBA" id="ARBA00023136"/>
    </source>
</evidence>
<accession>L7WH60</accession>
<evidence type="ECO:0000256" key="19">
    <source>
        <dbReference type="ARBA" id="ARBA00022870"/>
    </source>
</evidence>
<dbReference type="Gene3D" id="1.20.5.490">
    <property type="entry name" value="Single helix bin"/>
    <property type="match status" value="1"/>
</dbReference>
<dbReference type="Pfam" id="PF00517">
    <property type="entry name" value="GP41"/>
    <property type="match status" value="1"/>
</dbReference>
<comment type="domain">
    <text evidence="32">The YXXL motif is involved in determining the exact site of viral release at the surface of infected mononuclear cells and promotes endocytosis. YXXL and di-leucine endocytosis motifs interact directly or indirectly with the clathrin adapter complexes, opperate independently, and their activities are not additive.</text>
</comment>
<feature type="region of interest" description="Immunosuppression" evidence="32">
    <location>
        <begin position="549"/>
        <end position="567"/>
    </location>
</feature>
<evidence type="ECO:0000256" key="14">
    <source>
        <dbReference type="ARBA" id="ARBA00022692"/>
    </source>
</evidence>
<comment type="domain">
    <text evidence="32">The CD4-binding region is targeted by the antibody b12.</text>
</comment>
<dbReference type="GO" id="GO:1903908">
    <property type="term" value="P:positive regulation of plasma membrane raft polarization"/>
    <property type="evidence" value="ECO:0007669"/>
    <property type="project" value="UniProtKB-UniRule"/>
</dbReference>
<feature type="domain" description="Retroviral envelope protein GP41-like" evidence="36">
    <location>
        <begin position="505"/>
        <end position="695"/>
    </location>
</feature>
<keyword evidence="13 32" id="KW-0165">Cleavage on pair of basic residues</keyword>
<dbReference type="GO" id="GO:0019062">
    <property type="term" value="P:virion attachment to host cell"/>
    <property type="evidence" value="ECO:0007669"/>
    <property type="project" value="UniProtKB-UniRule"/>
</dbReference>
<evidence type="ECO:0000256" key="23">
    <source>
        <dbReference type="ARBA" id="ARBA00023046"/>
    </source>
</evidence>
<evidence type="ECO:0000256" key="30">
    <source>
        <dbReference type="ARBA" id="ARBA00023288"/>
    </source>
</evidence>
<evidence type="ECO:0000256" key="13">
    <source>
        <dbReference type="ARBA" id="ARBA00022685"/>
    </source>
</evidence>
<dbReference type="FunFam" id="2.170.40.20:FF:000004">
    <property type="entry name" value="Envelope glycoprotein gp160"/>
    <property type="match status" value="1"/>
</dbReference>
<dbReference type="InterPro" id="IPR000777">
    <property type="entry name" value="HIV1_Gp120"/>
</dbReference>
<keyword evidence="25 32" id="KW-0472">Membrane</keyword>
<keyword evidence="18 32" id="KW-0946">Virion</keyword>
<keyword evidence="17 32" id="KW-1161">Viral attachment to host cell</keyword>
<keyword evidence="15 32" id="KW-0053">Apoptosis</keyword>
<comment type="miscellaneous">
    <text evidence="32">HIV-1 lineages are divided in three main groups, M (for Major), O (for Outlier), and N (for New, or Non-M, Non-O). The vast majority of strains found worldwide belong to the group M. Group O seems to be endemic to and largely confined to Cameroon and neighboring countries in West Central Africa, where these viruses represent a small minority of HIV-1 strains. The group N is represented by a limited number of isolates from Cameroonian persons. The group M is further subdivided in 9 clades or subtypes (A to D, F to H, J and K).</text>
</comment>
<keyword evidence="22 32" id="KW-1133">Transmembrane helix</keyword>
<comment type="subcellular location">
    <subcellularLocation>
        <location evidence="3">Host cell membrane</location>
        <topology evidence="3">Peripheral membrane protein</topology>
    </subcellularLocation>
    <subcellularLocation>
        <location evidence="1">Host cell membrane</location>
        <topology evidence="1">Single-pass type I membrane protein</topology>
    </subcellularLocation>
    <subcellularLocation>
        <location evidence="2">Host endosome membrane</location>
        <topology evidence="2">Peripheral membrane protein</topology>
    </subcellularLocation>
    <subcellularLocation>
        <location evidence="5">Host endosome membrane</location>
        <topology evidence="5">Single-pass type I membrane protein</topology>
    </subcellularLocation>
    <subcellularLocation>
        <location evidence="6">Virion membrane</location>
        <topology evidence="6">Peripheral membrane protein</topology>
    </subcellularLocation>
    <subcellularLocation>
        <location evidence="4">Virion membrane</location>
        <topology evidence="4">Single-pass type I membrane protein</topology>
    </subcellularLocation>
</comment>
<feature type="site" description="Cleavage; by host furin" evidence="32">
    <location>
        <begin position="486"/>
        <end position="487"/>
    </location>
</feature>